<evidence type="ECO:0000256" key="1">
    <source>
        <dbReference type="ARBA" id="ARBA00001947"/>
    </source>
</evidence>
<sequence length="232" mass="25100">MELYLQRIVITLVPALWAITCHEVAHGFVADRLGDKTARSLGRLTLNPLKHLDIIGTLAIYFIGIGWAKPVPVVSGNLRRPKTDMVWVAAAGPLANFSLAILSAIALRLFAGIADNAAEDSTLFAFVAPLATMCGFSIFINLVLGFFNLLPVPPLDGGRVAVGFLPLKLSSVLARVEPVGFIVVLALVFLTQFYGKVLLPAVIYVVEVLAGDSSRWAYPIVERFLTKGFFGY</sequence>
<keyword evidence="7" id="KW-0479">Metal-binding</keyword>
<dbReference type="PANTHER" id="PTHR35864">
    <property type="entry name" value="ZINC METALLOPROTEASE MJ0611-RELATED"/>
    <property type="match status" value="1"/>
</dbReference>
<dbReference type="Pfam" id="PF02163">
    <property type="entry name" value="Peptidase_M50"/>
    <property type="match status" value="1"/>
</dbReference>
<keyword evidence="12 13" id="KW-0472">Membrane</keyword>
<evidence type="ECO:0000313" key="15">
    <source>
        <dbReference type="EMBL" id="QWV95561.1"/>
    </source>
</evidence>
<comment type="cofactor">
    <cofactor evidence="1">
        <name>Zn(2+)</name>
        <dbReference type="ChEBI" id="CHEBI:29105"/>
    </cofactor>
</comment>
<evidence type="ECO:0000313" key="16">
    <source>
        <dbReference type="Proteomes" id="UP000683557"/>
    </source>
</evidence>
<dbReference type="GO" id="GO:0008233">
    <property type="term" value="F:peptidase activity"/>
    <property type="evidence" value="ECO:0007669"/>
    <property type="project" value="UniProtKB-KW"/>
</dbReference>
<keyword evidence="4" id="KW-1003">Cell membrane</keyword>
<feature type="transmembrane region" description="Helical" evidence="13">
    <location>
        <begin position="123"/>
        <end position="147"/>
    </location>
</feature>
<comment type="similarity">
    <text evidence="3">Belongs to the peptidase M50B family.</text>
</comment>
<dbReference type="PANTHER" id="PTHR35864:SF1">
    <property type="entry name" value="ZINC METALLOPROTEASE YWHC-RELATED"/>
    <property type="match status" value="1"/>
</dbReference>
<evidence type="ECO:0000256" key="8">
    <source>
        <dbReference type="ARBA" id="ARBA00022801"/>
    </source>
</evidence>
<dbReference type="InterPro" id="IPR044537">
    <property type="entry name" value="Rip2-like"/>
</dbReference>
<dbReference type="InterPro" id="IPR008915">
    <property type="entry name" value="Peptidase_M50"/>
</dbReference>
<proteinExistence type="inferred from homology"/>
<dbReference type="EMBL" id="CP076723">
    <property type="protein sequence ID" value="QWV95561.1"/>
    <property type="molecule type" value="Genomic_DNA"/>
</dbReference>
<keyword evidence="11" id="KW-0482">Metalloprotease</keyword>
<name>A0ABX8JEJ4_9BACT</name>
<evidence type="ECO:0000256" key="6">
    <source>
        <dbReference type="ARBA" id="ARBA00022692"/>
    </source>
</evidence>
<dbReference type="GO" id="GO:0006508">
    <property type="term" value="P:proteolysis"/>
    <property type="evidence" value="ECO:0007669"/>
    <property type="project" value="UniProtKB-KW"/>
</dbReference>
<dbReference type="Proteomes" id="UP000683557">
    <property type="component" value="Chromosome"/>
</dbReference>
<evidence type="ECO:0000256" key="10">
    <source>
        <dbReference type="ARBA" id="ARBA00022989"/>
    </source>
</evidence>
<feature type="transmembrane region" description="Helical" evidence="13">
    <location>
        <begin position="49"/>
        <end position="67"/>
    </location>
</feature>
<comment type="subcellular location">
    <subcellularLocation>
        <location evidence="2">Cell membrane</location>
        <topology evidence="2">Multi-pass membrane protein</topology>
    </subcellularLocation>
</comment>
<dbReference type="RefSeq" id="WP_216802251.1">
    <property type="nucleotide sequence ID" value="NZ_CP076723.1"/>
</dbReference>
<evidence type="ECO:0000256" key="4">
    <source>
        <dbReference type="ARBA" id="ARBA00022475"/>
    </source>
</evidence>
<keyword evidence="8" id="KW-0378">Hydrolase</keyword>
<gene>
    <name evidence="15" type="ORF">KP004_10450</name>
</gene>
<evidence type="ECO:0000256" key="11">
    <source>
        <dbReference type="ARBA" id="ARBA00023049"/>
    </source>
</evidence>
<keyword evidence="5 15" id="KW-0645">Protease</keyword>
<protein>
    <submittedName>
        <fullName evidence="15">Site-2 protease family protein</fullName>
    </submittedName>
</protein>
<keyword evidence="16" id="KW-1185">Reference proteome</keyword>
<evidence type="ECO:0000256" key="3">
    <source>
        <dbReference type="ARBA" id="ARBA00007931"/>
    </source>
</evidence>
<evidence type="ECO:0000256" key="7">
    <source>
        <dbReference type="ARBA" id="ARBA00022723"/>
    </source>
</evidence>
<accession>A0ABX8JEJ4</accession>
<dbReference type="CDD" id="cd06158">
    <property type="entry name" value="S2P-M50_like_1"/>
    <property type="match status" value="1"/>
</dbReference>
<evidence type="ECO:0000256" key="12">
    <source>
        <dbReference type="ARBA" id="ARBA00023136"/>
    </source>
</evidence>
<dbReference type="InterPro" id="IPR052348">
    <property type="entry name" value="Metallopeptidase_M50B"/>
</dbReference>
<organism evidence="15 16">
    <name type="scientific">Geomonas oryzisoli</name>
    <dbReference type="NCBI Taxonomy" id="2847992"/>
    <lineage>
        <taxon>Bacteria</taxon>
        <taxon>Pseudomonadati</taxon>
        <taxon>Thermodesulfobacteriota</taxon>
        <taxon>Desulfuromonadia</taxon>
        <taxon>Geobacterales</taxon>
        <taxon>Geobacteraceae</taxon>
        <taxon>Geomonas</taxon>
    </lineage>
</organism>
<evidence type="ECO:0000256" key="13">
    <source>
        <dbReference type="SAM" id="Phobius"/>
    </source>
</evidence>
<keyword evidence="10 13" id="KW-1133">Transmembrane helix</keyword>
<keyword evidence="9" id="KW-0862">Zinc</keyword>
<feature type="transmembrane region" description="Helical" evidence="13">
    <location>
        <begin position="179"/>
        <end position="206"/>
    </location>
</feature>
<keyword evidence="6 13" id="KW-0812">Transmembrane</keyword>
<evidence type="ECO:0000256" key="9">
    <source>
        <dbReference type="ARBA" id="ARBA00022833"/>
    </source>
</evidence>
<evidence type="ECO:0000259" key="14">
    <source>
        <dbReference type="Pfam" id="PF02163"/>
    </source>
</evidence>
<reference evidence="15 16" key="1">
    <citation type="submission" date="2021-06" db="EMBL/GenBank/DDBJ databases">
        <title>Gemonas diversity in paddy soil.</title>
        <authorList>
            <person name="Liu G."/>
        </authorList>
    </citation>
    <scope>NUCLEOTIDE SEQUENCE [LARGE SCALE GENOMIC DNA]</scope>
    <source>
        <strain evidence="15 16">RG10</strain>
    </source>
</reference>
<feature type="transmembrane region" description="Helical" evidence="13">
    <location>
        <begin position="87"/>
        <end position="111"/>
    </location>
</feature>
<evidence type="ECO:0000256" key="2">
    <source>
        <dbReference type="ARBA" id="ARBA00004651"/>
    </source>
</evidence>
<evidence type="ECO:0000256" key="5">
    <source>
        <dbReference type="ARBA" id="ARBA00022670"/>
    </source>
</evidence>
<feature type="domain" description="Peptidase M50" evidence="14">
    <location>
        <begin position="17"/>
        <end position="189"/>
    </location>
</feature>